<protein>
    <submittedName>
        <fullName evidence="1">Uncharacterized protein</fullName>
    </submittedName>
</protein>
<evidence type="ECO:0000313" key="2">
    <source>
        <dbReference type="Proteomes" id="UP001432062"/>
    </source>
</evidence>
<evidence type="ECO:0000313" key="1">
    <source>
        <dbReference type="EMBL" id="WUV44859.1"/>
    </source>
</evidence>
<reference evidence="1" key="1">
    <citation type="submission" date="2022-10" db="EMBL/GenBank/DDBJ databases">
        <title>The complete genomes of actinobacterial strains from the NBC collection.</title>
        <authorList>
            <person name="Joergensen T.S."/>
            <person name="Alvarez Arevalo M."/>
            <person name="Sterndorff E.B."/>
            <person name="Faurdal D."/>
            <person name="Vuksanovic O."/>
            <person name="Mourched A.-S."/>
            <person name="Charusanti P."/>
            <person name="Shaw S."/>
            <person name="Blin K."/>
            <person name="Weber T."/>
        </authorList>
    </citation>
    <scope>NUCLEOTIDE SEQUENCE</scope>
    <source>
        <strain evidence="1">NBC_01482</strain>
    </source>
</reference>
<dbReference type="RefSeq" id="WP_329408023.1">
    <property type="nucleotide sequence ID" value="NZ_CP109441.1"/>
</dbReference>
<sequence length="142" mass="15686">MLIAPVIPPQTPVHELIHAIRTAPRQVATPIEPGVVYSMCTLGTAGRIHDRVVLDALDWTSGTRLGIRCYYDGILLIHPTDLGTAHVTGAYFRIPFRQRHQADLDIGDKVLLAAHPDQQQLAIYPPAVLHAFFGNHLRSLES</sequence>
<dbReference type="EMBL" id="CP109441">
    <property type="protein sequence ID" value="WUV44859.1"/>
    <property type="molecule type" value="Genomic_DNA"/>
</dbReference>
<accession>A0ABZ1YNM7</accession>
<dbReference type="Proteomes" id="UP001432062">
    <property type="component" value="Chromosome"/>
</dbReference>
<gene>
    <name evidence="1" type="ORF">OG563_37905</name>
</gene>
<keyword evidence="2" id="KW-1185">Reference proteome</keyword>
<proteinExistence type="predicted"/>
<name>A0ABZ1YNM7_9NOCA</name>
<organism evidence="1 2">
    <name type="scientific">Nocardia vinacea</name>
    <dbReference type="NCBI Taxonomy" id="96468"/>
    <lineage>
        <taxon>Bacteria</taxon>
        <taxon>Bacillati</taxon>
        <taxon>Actinomycetota</taxon>
        <taxon>Actinomycetes</taxon>
        <taxon>Mycobacteriales</taxon>
        <taxon>Nocardiaceae</taxon>
        <taxon>Nocardia</taxon>
    </lineage>
</organism>